<sequence>MATMLRALYNVFKPSQNSVLTQYRKMISHYDLDGAIGYVNKYPEYFRTYKDDDGYTPLMWECMYGRLQVVTALVSVGVDLNIRDKKGVTALQHAFSFPTGSGEAIGRLLLQYGANVDAKDDTGKTLLMNIMTWTNLKAEHRHKIVDLLTEFKADPNITDINGDTVLSLSYMNKLYDITTCLMMRGYDLNKFDSRGNTVLTHMITQQQEKFVMQLLKRKDVDSSQPDRYGLTPFMLACEYQLESVALVLMDKNADFDLRCVCGLDAVQIINKLIEKKIDMNQLIAGKTLLIYACANCAVNVAARLIDCGVDVNIRDKYGRTAISYASLYGLDKIMLQLIEHNADVNIVNEYGDTILYDVCRHGHNISTECFTKLVAGTKNINTVDYYGYTPLMYICMNGKIEHITKLIASGADMNLLNRHGTTALILACRYQCTDIAHYLIDNGADITADNYVALDMAHKNGMTEIYKKLVEKTRGIINNDKKHDDKKHDDKKCDDKKHDDEKHYKKDIKPAPIKSDERGVDQISDYDINLQYDQVINGISHSATDMNAKKQQ</sequence>
<dbReference type="SUPFAM" id="SSF48403">
    <property type="entry name" value="Ankyrin repeat"/>
    <property type="match status" value="2"/>
</dbReference>
<keyword evidence="1" id="KW-0677">Repeat</keyword>
<dbReference type="PANTHER" id="PTHR24198:SF165">
    <property type="entry name" value="ANKYRIN REPEAT-CONTAINING PROTEIN-RELATED"/>
    <property type="match status" value="1"/>
</dbReference>
<evidence type="ECO:0000256" key="3">
    <source>
        <dbReference type="SAM" id="MobiDB-lite"/>
    </source>
</evidence>
<proteinExistence type="predicted"/>
<dbReference type="Gene3D" id="1.25.40.20">
    <property type="entry name" value="Ankyrin repeat-containing domain"/>
    <property type="match status" value="4"/>
</dbReference>
<dbReference type="PROSITE" id="PS50088">
    <property type="entry name" value="ANK_REPEAT"/>
    <property type="match status" value="6"/>
</dbReference>
<reference evidence="4" key="1">
    <citation type="submission" date="2018-10" db="EMBL/GenBank/DDBJ databases">
        <title>Hidden diversity of soil giant viruses.</title>
        <authorList>
            <person name="Schulz F."/>
            <person name="Alteio L."/>
            <person name="Goudeau D."/>
            <person name="Ryan E.M."/>
            <person name="Malmstrom R.R."/>
            <person name="Blanchard J."/>
            <person name="Woyke T."/>
        </authorList>
    </citation>
    <scope>NUCLEOTIDE SEQUENCE</scope>
    <source>
        <strain evidence="4">FNV1</strain>
    </source>
</reference>
<organism evidence="4">
    <name type="scientific">Faunusvirus sp</name>
    <dbReference type="NCBI Taxonomy" id="2487766"/>
    <lineage>
        <taxon>Viruses</taxon>
        <taxon>Varidnaviria</taxon>
        <taxon>Bamfordvirae</taxon>
        <taxon>Nucleocytoviricota</taxon>
        <taxon>Megaviricetes</taxon>
        <taxon>Imitervirales</taxon>
        <taxon>Mimiviridae</taxon>
    </lineage>
</organism>
<gene>
    <name evidence="4" type="ORF">Faunusvirus5_9</name>
</gene>
<dbReference type="Pfam" id="PF12796">
    <property type="entry name" value="Ank_2"/>
    <property type="match status" value="4"/>
</dbReference>
<accession>A0A3G4ZWG9</accession>
<keyword evidence="2" id="KW-0040">ANK repeat</keyword>
<evidence type="ECO:0000256" key="1">
    <source>
        <dbReference type="ARBA" id="ARBA00022737"/>
    </source>
</evidence>
<dbReference type="PANTHER" id="PTHR24198">
    <property type="entry name" value="ANKYRIN REPEAT AND PROTEIN KINASE DOMAIN-CONTAINING PROTEIN"/>
    <property type="match status" value="1"/>
</dbReference>
<name>A0A3G4ZWG9_9VIRU</name>
<dbReference type="SMART" id="SM00248">
    <property type="entry name" value="ANK"/>
    <property type="match status" value="12"/>
</dbReference>
<evidence type="ECO:0000313" key="4">
    <source>
        <dbReference type="EMBL" id="AYV79200.1"/>
    </source>
</evidence>
<evidence type="ECO:0000256" key="2">
    <source>
        <dbReference type="ARBA" id="ARBA00023043"/>
    </source>
</evidence>
<dbReference type="InterPro" id="IPR002110">
    <property type="entry name" value="Ankyrin_rpt"/>
</dbReference>
<dbReference type="PROSITE" id="PS50297">
    <property type="entry name" value="ANK_REP_REGION"/>
    <property type="match status" value="3"/>
</dbReference>
<protein>
    <submittedName>
        <fullName evidence="4">Ankyrin repeat domain-containing protein</fullName>
    </submittedName>
</protein>
<dbReference type="EMBL" id="MK072136">
    <property type="protein sequence ID" value="AYV79200.1"/>
    <property type="molecule type" value="Genomic_DNA"/>
</dbReference>
<dbReference type="InterPro" id="IPR036770">
    <property type="entry name" value="Ankyrin_rpt-contain_sf"/>
</dbReference>
<feature type="region of interest" description="Disordered" evidence="3">
    <location>
        <begin position="479"/>
        <end position="520"/>
    </location>
</feature>